<feature type="compositionally biased region" description="Basic residues" evidence="1">
    <location>
        <begin position="46"/>
        <end position="56"/>
    </location>
</feature>
<proteinExistence type="predicted"/>
<accession>A0A8X6TUY6</accession>
<sequence length="56" mass="6384">QDLPAIRRSAPPACEGDFQSYGSSAERVVQNTKRQNLEHSKSERTKNKKSFHIKNL</sequence>
<feature type="region of interest" description="Disordered" evidence="1">
    <location>
        <begin position="1"/>
        <end position="56"/>
    </location>
</feature>
<keyword evidence="3" id="KW-1185">Reference proteome</keyword>
<organism evidence="2 3">
    <name type="scientific">Nephila pilipes</name>
    <name type="common">Giant wood spider</name>
    <name type="synonym">Nephila maculata</name>
    <dbReference type="NCBI Taxonomy" id="299642"/>
    <lineage>
        <taxon>Eukaryota</taxon>
        <taxon>Metazoa</taxon>
        <taxon>Ecdysozoa</taxon>
        <taxon>Arthropoda</taxon>
        <taxon>Chelicerata</taxon>
        <taxon>Arachnida</taxon>
        <taxon>Araneae</taxon>
        <taxon>Araneomorphae</taxon>
        <taxon>Entelegynae</taxon>
        <taxon>Araneoidea</taxon>
        <taxon>Nephilidae</taxon>
        <taxon>Nephila</taxon>
    </lineage>
</organism>
<comment type="caution">
    <text evidence="2">The sequence shown here is derived from an EMBL/GenBank/DDBJ whole genome shotgun (WGS) entry which is preliminary data.</text>
</comment>
<feature type="compositionally biased region" description="Basic and acidic residues" evidence="1">
    <location>
        <begin position="35"/>
        <end position="45"/>
    </location>
</feature>
<gene>
    <name evidence="2" type="ORF">NPIL_124291</name>
</gene>
<evidence type="ECO:0000313" key="2">
    <source>
        <dbReference type="EMBL" id="GFT46476.1"/>
    </source>
</evidence>
<evidence type="ECO:0000256" key="1">
    <source>
        <dbReference type="SAM" id="MobiDB-lite"/>
    </source>
</evidence>
<dbReference type="EMBL" id="BMAW01064697">
    <property type="protein sequence ID" value="GFT46476.1"/>
    <property type="molecule type" value="Genomic_DNA"/>
</dbReference>
<name>A0A8X6TUY6_NEPPI</name>
<reference evidence="2" key="1">
    <citation type="submission" date="2020-08" db="EMBL/GenBank/DDBJ databases">
        <title>Multicomponent nature underlies the extraordinary mechanical properties of spider dragline silk.</title>
        <authorList>
            <person name="Kono N."/>
            <person name="Nakamura H."/>
            <person name="Mori M."/>
            <person name="Yoshida Y."/>
            <person name="Ohtoshi R."/>
            <person name="Malay A.D."/>
            <person name="Moran D.A.P."/>
            <person name="Tomita M."/>
            <person name="Numata K."/>
            <person name="Arakawa K."/>
        </authorList>
    </citation>
    <scope>NUCLEOTIDE SEQUENCE</scope>
</reference>
<feature type="non-terminal residue" evidence="2">
    <location>
        <position position="1"/>
    </location>
</feature>
<dbReference type="Proteomes" id="UP000887013">
    <property type="component" value="Unassembled WGS sequence"/>
</dbReference>
<dbReference type="AlphaFoldDB" id="A0A8X6TUY6"/>
<evidence type="ECO:0000313" key="3">
    <source>
        <dbReference type="Proteomes" id="UP000887013"/>
    </source>
</evidence>
<protein>
    <submittedName>
        <fullName evidence="2">Uncharacterized protein</fullName>
    </submittedName>
</protein>